<dbReference type="EMBL" id="VKAD01000001">
    <property type="protein sequence ID" value="TXR53698.1"/>
    <property type="molecule type" value="Genomic_DNA"/>
</dbReference>
<comment type="catalytic activity">
    <reaction evidence="18">
        <text>10-formyltetrahydrofolyl-(gamma-L-Glu)(n) + L-glutamate + ATP = 10-formyltetrahydrofolyl-(gamma-L-Glu)(n+1) + ADP + phosphate + H(+)</text>
        <dbReference type="Rhea" id="RHEA:51904"/>
        <dbReference type="Rhea" id="RHEA-COMP:13088"/>
        <dbReference type="Rhea" id="RHEA-COMP:14300"/>
        <dbReference type="ChEBI" id="CHEBI:15378"/>
        <dbReference type="ChEBI" id="CHEBI:29985"/>
        <dbReference type="ChEBI" id="CHEBI:30616"/>
        <dbReference type="ChEBI" id="CHEBI:43474"/>
        <dbReference type="ChEBI" id="CHEBI:134413"/>
        <dbReference type="ChEBI" id="CHEBI:456216"/>
        <dbReference type="EC" id="6.3.2.17"/>
    </reaction>
</comment>
<dbReference type="SUPFAM" id="SSF53244">
    <property type="entry name" value="MurD-like peptide ligases, peptide-binding domain"/>
    <property type="match status" value="1"/>
</dbReference>
<evidence type="ECO:0000313" key="23">
    <source>
        <dbReference type="Proteomes" id="UP000321764"/>
    </source>
</evidence>
<proteinExistence type="inferred from homology"/>
<comment type="catalytic activity">
    <reaction evidence="17">
        <text>(6S)-5,6,7,8-tetrahydrofolyl-(gamma-L-Glu)(n) + L-glutamate + ATP = (6S)-5,6,7,8-tetrahydrofolyl-(gamma-L-Glu)(n+1) + ADP + phosphate + H(+)</text>
        <dbReference type="Rhea" id="RHEA:10580"/>
        <dbReference type="Rhea" id="RHEA-COMP:14738"/>
        <dbReference type="Rhea" id="RHEA-COMP:14740"/>
        <dbReference type="ChEBI" id="CHEBI:15378"/>
        <dbReference type="ChEBI" id="CHEBI:29985"/>
        <dbReference type="ChEBI" id="CHEBI:30616"/>
        <dbReference type="ChEBI" id="CHEBI:43474"/>
        <dbReference type="ChEBI" id="CHEBI:141005"/>
        <dbReference type="ChEBI" id="CHEBI:456216"/>
        <dbReference type="EC" id="6.3.2.17"/>
    </reaction>
</comment>
<keyword evidence="12" id="KW-0460">Magnesium</keyword>
<keyword evidence="10" id="KW-0547">Nucleotide-binding</keyword>
<dbReference type="InterPro" id="IPR036565">
    <property type="entry name" value="Mur-like_cat_sf"/>
</dbReference>
<dbReference type="GO" id="GO:0005524">
    <property type="term" value="F:ATP binding"/>
    <property type="evidence" value="ECO:0007669"/>
    <property type="project" value="UniProtKB-KW"/>
</dbReference>
<evidence type="ECO:0000256" key="6">
    <source>
        <dbReference type="ARBA" id="ARBA00013025"/>
    </source>
</evidence>
<evidence type="ECO:0000256" key="14">
    <source>
        <dbReference type="ARBA" id="ARBA00030048"/>
    </source>
</evidence>
<evidence type="ECO:0000256" key="19">
    <source>
        <dbReference type="ARBA" id="ARBA00049035"/>
    </source>
</evidence>
<keyword evidence="13" id="KW-0289">Folate biosynthesis</keyword>
<comment type="pathway">
    <text evidence="2">Cofactor biosynthesis; tetrahydrofolate biosynthesis; 7,8-dihydrofolate from 2-amino-4-hydroxy-6-hydroxymethyl-7,8-dihydropteridine diphosphate and 4-aminobenzoate: step 2/2.</text>
</comment>
<dbReference type="PANTHER" id="PTHR11136:SF0">
    <property type="entry name" value="DIHYDROFOLATE SYNTHETASE-RELATED"/>
    <property type="match status" value="1"/>
</dbReference>
<keyword evidence="9" id="KW-0479">Metal-binding</keyword>
<dbReference type="PIRSF" id="PIRSF001563">
    <property type="entry name" value="Folylpolyglu_synth"/>
    <property type="match status" value="1"/>
</dbReference>
<evidence type="ECO:0000256" key="17">
    <source>
        <dbReference type="ARBA" id="ARBA00047493"/>
    </source>
</evidence>
<dbReference type="OrthoDB" id="9809356at2"/>
<dbReference type="RefSeq" id="WP_147713097.1">
    <property type="nucleotide sequence ID" value="NZ_VKAD01000001.1"/>
</dbReference>
<evidence type="ECO:0000256" key="18">
    <source>
        <dbReference type="ARBA" id="ARBA00047808"/>
    </source>
</evidence>
<dbReference type="Proteomes" id="UP000321764">
    <property type="component" value="Unassembled WGS sequence"/>
</dbReference>
<dbReference type="PANTHER" id="PTHR11136">
    <property type="entry name" value="FOLYLPOLYGLUTAMATE SYNTHASE-RELATED"/>
    <property type="match status" value="1"/>
</dbReference>
<dbReference type="GO" id="GO:0008841">
    <property type="term" value="F:dihydrofolate synthase activity"/>
    <property type="evidence" value="ECO:0007669"/>
    <property type="project" value="UniProtKB-EC"/>
</dbReference>
<evidence type="ECO:0000259" key="21">
    <source>
        <dbReference type="Pfam" id="PF02875"/>
    </source>
</evidence>
<protein>
    <recommendedName>
        <fullName evidence="7">Dihydrofolate synthase/folylpolyglutamate synthase</fullName>
        <ecNumber evidence="5">6.3.2.12</ecNumber>
        <ecNumber evidence="6">6.3.2.17</ecNumber>
    </recommendedName>
    <alternativeName>
        <fullName evidence="16">Folylpoly-gamma-glutamate synthetase-dihydrofolate synthetase</fullName>
    </alternativeName>
    <alternativeName>
        <fullName evidence="14">Folylpolyglutamate synthetase</fullName>
    </alternativeName>
    <alternativeName>
        <fullName evidence="15">Tetrahydrofolylpolyglutamate synthase</fullName>
    </alternativeName>
</protein>
<dbReference type="GO" id="GO:0004326">
    <property type="term" value="F:tetrahydrofolylpolyglutamate synthase activity"/>
    <property type="evidence" value="ECO:0007669"/>
    <property type="project" value="UniProtKB-EC"/>
</dbReference>
<dbReference type="Gene3D" id="3.40.1190.10">
    <property type="entry name" value="Mur-like, catalytic domain"/>
    <property type="match status" value="1"/>
</dbReference>
<evidence type="ECO:0000256" key="11">
    <source>
        <dbReference type="ARBA" id="ARBA00022840"/>
    </source>
</evidence>
<comment type="similarity">
    <text evidence="4">Belongs to the folylpolyglutamate synthase family.</text>
</comment>
<evidence type="ECO:0000256" key="13">
    <source>
        <dbReference type="ARBA" id="ARBA00022909"/>
    </source>
</evidence>
<evidence type="ECO:0000256" key="1">
    <source>
        <dbReference type="ARBA" id="ARBA00002714"/>
    </source>
</evidence>
<evidence type="ECO:0000256" key="8">
    <source>
        <dbReference type="ARBA" id="ARBA00022598"/>
    </source>
</evidence>
<dbReference type="GO" id="GO:0046872">
    <property type="term" value="F:metal ion binding"/>
    <property type="evidence" value="ECO:0007669"/>
    <property type="project" value="UniProtKB-KW"/>
</dbReference>
<dbReference type="InterPro" id="IPR001645">
    <property type="entry name" value="Folylpolyglutamate_synth"/>
</dbReference>
<dbReference type="AlphaFoldDB" id="A0A5C8Z8V1"/>
<feature type="domain" description="Mur ligase C-terminal" evidence="21">
    <location>
        <begin position="281"/>
        <end position="393"/>
    </location>
</feature>
<dbReference type="GO" id="GO:0005737">
    <property type="term" value="C:cytoplasm"/>
    <property type="evidence" value="ECO:0007669"/>
    <property type="project" value="TreeGrafter"/>
</dbReference>
<gene>
    <name evidence="22" type="ORF">FME95_03825</name>
</gene>
<organism evidence="22 23">
    <name type="scientific">Reinekea thalattae</name>
    <dbReference type="NCBI Taxonomy" id="2593301"/>
    <lineage>
        <taxon>Bacteria</taxon>
        <taxon>Pseudomonadati</taxon>
        <taxon>Pseudomonadota</taxon>
        <taxon>Gammaproteobacteria</taxon>
        <taxon>Oceanospirillales</taxon>
        <taxon>Saccharospirillaceae</taxon>
        <taxon>Reinekea</taxon>
    </lineage>
</organism>
<sequence length="406" mass="43807">MCPPNNATLNEWLGYIEAIHPTEIDMGLDRLKTVLAQLLPEPTNAFVFTVAGTNGKGTTVAALNALALGAGQTVGQYSSPHLLRFNERIRINNVPATDEQLVEAFAAVEQARQATQMSLSYFEFTTLAAFYLFQQLELSVWVLEIGLGGRLDAVNIIEPDISVVTTIGLDHEAFLGSDINQIGIEKASICRADKPLVLGSENMPDSVQQTARKVGAHLYPFNQQHGIKTDSLYWQDGICSRSALNIPAANAASALQAFALSPFALNAEQAQDIIAQVQVAGRLQQALYHDHALIMDVGHNPHAAGYIATALAAQRYHIVLGMLKDKDSRGFANALAPIAGSYHCIGLDVPRGFSAEQLAQSLEQKSQVHHSLAEALAAIHQQYPDEPIFIGGSFYTVAQALTLLEG</sequence>
<comment type="function">
    <text evidence="1">Functions in two distinct reactions of the de novo folate biosynthetic pathway. Catalyzes the addition of a glutamate residue to dihydropteroate (7,8-dihydropteroate or H2Pte) to form dihydrofolate (7,8-dihydrofolate monoglutamate or H2Pte-Glu). Also catalyzes successive additions of L-glutamate to tetrahydrofolate or 10-formyltetrahydrofolate or 5,10-methylenetetrahydrofolate, leading to folylpolyglutamate derivatives.</text>
</comment>
<evidence type="ECO:0000256" key="2">
    <source>
        <dbReference type="ARBA" id="ARBA00004799"/>
    </source>
</evidence>
<dbReference type="SUPFAM" id="SSF53623">
    <property type="entry name" value="MurD-like peptide ligases, catalytic domain"/>
    <property type="match status" value="1"/>
</dbReference>
<reference evidence="22 23" key="1">
    <citation type="submission" date="2019-07" db="EMBL/GenBank/DDBJ databases">
        <title>Reinekea sp. strain SSH23 genome sequencing and assembly.</title>
        <authorList>
            <person name="Kim I."/>
        </authorList>
    </citation>
    <scope>NUCLEOTIDE SEQUENCE [LARGE SCALE GENOMIC DNA]</scope>
    <source>
        <strain evidence="22 23">SSH23</strain>
    </source>
</reference>
<comment type="pathway">
    <text evidence="3">Cofactor biosynthesis; tetrahydrofolylpolyglutamate biosynthesis.</text>
</comment>
<evidence type="ECO:0000256" key="4">
    <source>
        <dbReference type="ARBA" id="ARBA00008276"/>
    </source>
</evidence>
<evidence type="ECO:0000256" key="5">
    <source>
        <dbReference type="ARBA" id="ARBA00013023"/>
    </source>
</evidence>
<name>A0A5C8Z8V1_9GAMM</name>
<evidence type="ECO:0000256" key="16">
    <source>
        <dbReference type="ARBA" id="ARBA00032510"/>
    </source>
</evidence>
<evidence type="ECO:0000256" key="20">
    <source>
        <dbReference type="ARBA" id="ARBA00049161"/>
    </source>
</evidence>
<comment type="catalytic activity">
    <reaction evidence="19">
        <text>(6R)-5,10-methylenetetrahydrofolyl-(gamma-L-Glu)(n) + L-glutamate + ATP = (6R)-5,10-methylenetetrahydrofolyl-(gamma-L-Glu)(n+1) + ADP + phosphate + H(+)</text>
        <dbReference type="Rhea" id="RHEA:51912"/>
        <dbReference type="Rhea" id="RHEA-COMP:13257"/>
        <dbReference type="Rhea" id="RHEA-COMP:13258"/>
        <dbReference type="ChEBI" id="CHEBI:15378"/>
        <dbReference type="ChEBI" id="CHEBI:29985"/>
        <dbReference type="ChEBI" id="CHEBI:30616"/>
        <dbReference type="ChEBI" id="CHEBI:43474"/>
        <dbReference type="ChEBI" id="CHEBI:136572"/>
        <dbReference type="ChEBI" id="CHEBI:456216"/>
        <dbReference type="EC" id="6.3.2.17"/>
    </reaction>
</comment>
<dbReference type="GO" id="GO:0046656">
    <property type="term" value="P:folic acid biosynthetic process"/>
    <property type="evidence" value="ECO:0007669"/>
    <property type="project" value="UniProtKB-KW"/>
</dbReference>
<comment type="caution">
    <text evidence="22">The sequence shown here is derived from an EMBL/GenBank/DDBJ whole genome shotgun (WGS) entry which is preliminary data.</text>
</comment>
<comment type="catalytic activity">
    <reaction evidence="20">
        <text>7,8-dihydropteroate + L-glutamate + ATP = 7,8-dihydrofolate + ADP + phosphate + H(+)</text>
        <dbReference type="Rhea" id="RHEA:23584"/>
        <dbReference type="ChEBI" id="CHEBI:15378"/>
        <dbReference type="ChEBI" id="CHEBI:17839"/>
        <dbReference type="ChEBI" id="CHEBI:29985"/>
        <dbReference type="ChEBI" id="CHEBI:30616"/>
        <dbReference type="ChEBI" id="CHEBI:43474"/>
        <dbReference type="ChEBI" id="CHEBI:57451"/>
        <dbReference type="ChEBI" id="CHEBI:456216"/>
        <dbReference type="EC" id="6.3.2.12"/>
    </reaction>
</comment>
<evidence type="ECO:0000256" key="10">
    <source>
        <dbReference type="ARBA" id="ARBA00022741"/>
    </source>
</evidence>
<keyword evidence="8" id="KW-0436">Ligase</keyword>
<dbReference type="EC" id="6.3.2.17" evidence="6"/>
<evidence type="ECO:0000256" key="15">
    <source>
        <dbReference type="ARBA" id="ARBA00030592"/>
    </source>
</evidence>
<evidence type="ECO:0000256" key="7">
    <source>
        <dbReference type="ARBA" id="ARBA00019357"/>
    </source>
</evidence>
<dbReference type="EC" id="6.3.2.12" evidence="5"/>
<dbReference type="NCBIfam" id="TIGR01499">
    <property type="entry name" value="folC"/>
    <property type="match status" value="1"/>
</dbReference>
<dbReference type="Gene3D" id="3.90.190.20">
    <property type="entry name" value="Mur ligase, C-terminal domain"/>
    <property type="match status" value="1"/>
</dbReference>
<dbReference type="InterPro" id="IPR004101">
    <property type="entry name" value="Mur_ligase_C"/>
</dbReference>
<dbReference type="Pfam" id="PF02875">
    <property type="entry name" value="Mur_ligase_C"/>
    <property type="match status" value="1"/>
</dbReference>
<accession>A0A5C8Z8V1</accession>
<evidence type="ECO:0000313" key="22">
    <source>
        <dbReference type="EMBL" id="TXR53698.1"/>
    </source>
</evidence>
<dbReference type="InterPro" id="IPR036615">
    <property type="entry name" value="Mur_ligase_C_dom_sf"/>
</dbReference>
<evidence type="ECO:0000256" key="3">
    <source>
        <dbReference type="ARBA" id="ARBA00005150"/>
    </source>
</evidence>
<evidence type="ECO:0000256" key="9">
    <source>
        <dbReference type="ARBA" id="ARBA00022723"/>
    </source>
</evidence>
<keyword evidence="23" id="KW-1185">Reference proteome</keyword>
<keyword evidence="11" id="KW-0067">ATP-binding</keyword>
<evidence type="ECO:0000256" key="12">
    <source>
        <dbReference type="ARBA" id="ARBA00022842"/>
    </source>
</evidence>